<organism evidence="3 4">
    <name type="scientific">Vitis vinifera</name>
    <name type="common">Grape</name>
    <dbReference type="NCBI Taxonomy" id="29760"/>
    <lineage>
        <taxon>Eukaryota</taxon>
        <taxon>Viridiplantae</taxon>
        <taxon>Streptophyta</taxon>
        <taxon>Embryophyta</taxon>
        <taxon>Tracheophyta</taxon>
        <taxon>Spermatophyta</taxon>
        <taxon>Magnoliopsida</taxon>
        <taxon>eudicotyledons</taxon>
        <taxon>Gunneridae</taxon>
        <taxon>Pentapetalae</taxon>
        <taxon>rosids</taxon>
        <taxon>Vitales</taxon>
        <taxon>Vitaceae</taxon>
        <taxon>Viteae</taxon>
        <taxon>Vitis</taxon>
    </lineage>
</organism>
<dbReference type="PANTHER" id="PTHR34222:SF95">
    <property type="entry name" value="RRNA 2'-O-METHYLTRANSFERASE FIBRILLARIN-LIKE ISOFORM X1"/>
    <property type="match status" value="1"/>
</dbReference>
<dbReference type="InterPro" id="IPR012337">
    <property type="entry name" value="RNaseH-like_sf"/>
</dbReference>
<dbReference type="Gene3D" id="3.30.420.10">
    <property type="entry name" value="Ribonuclease H-like superfamily/Ribonuclease H"/>
    <property type="match status" value="1"/>
</dbReference>
<dbReference type="GO" id="GO:0003676">
    <property type="term" value="F:nucleic acid binding"/>
    <property type="evidence" value="ECO:0007669"/>
    <property type="project" value="InterPro"/>
</dbReference>
<feature type="compositionally biased region" description="Low complexity" evidence="1">
    <location>
        <begin position="52"/>
        <end position="72"/>
    </location>
</feature>
<dbReference type="Proteomes" id="UP000288805">
    <property type="component" value="Unassembled WGS sequence"/>
</dbReference>
<evidence type="ECO:0000256" key="2">
    <source>
        <dbReference type="SAM" id="Phobius"/>
    </source>
</evidence>
<sequence>MDLSTYIGRIASLKEEFLTLMPFTNDQILASPSVPSLDDVFARLLRLSSTQTLSTDSPSDSSVLASQTNSRGGRSGNRDRGQRPQCTYCNKFGHSRDHCYQLHGRPPRTAHIAQSSDTLPSDLTPLRAPHLRVSPLLAVIMMSISDIRQPHQLLLLLCPDDRSTGKTIDIGCDSQGLYHLTSPSSPAACISTDAPLLIHSRWVILVSPSSKDGPSFFHFFVACVDNVREYFSTPFTSFMSQHGILHQSSCAHTPQQNGVAEPCYLINRMPSSILHDQIPHSLIFPTQPLYFLPPRVFGCTCFSYSHTWTGQALPRLRNASSWDTLDFRRAIVVIPLTLIMRSLILFKFIIVDIVLLLLLSLQLSTSETLSHLGWRQAMVDEMAALHSNGKWDLVSLPPGKSTIGCRWVYTVKVGPDGQVDRLKARLVAKGESSLVCKLHRSLYGLKQSPRAWFGRFSSVVQEFGMLRSEADHSVFYHHNSSSHSFKRLKVHQGAK</sequence>
<comment type="caution">
    <text evidence="3">The sequence shown here is derived from an EMBL/GenBank/DDBJ whole genome shotgun (WGS) entry which is preliminary data.</text>
</comment>
<dbReference type="SUPFAM" id="SSF53098">
    <property type="entry name" value="Ribonuclease H-like"/>
    <property type="match status" value="1"/>
</dbReference>
<evidence type="ECO:0000313" key="4">
    <source>
        <dbReference type="Proteomes" id="UP000288805"/>
    </source>
</evidence>
<name>A0A438BXL6_VITVI</name>
<reference evidence="3 4" key="1">
    <citation type="journal article" date="2018" name="PLoS Genet.">
        <title>Population sequencing reveals clonal diversity and ancestral inbreeding in the grapevine cultivar Chardonnay.</title>
        <authorList>
            <person name="Roach M.J."/>
            <person name="Johnson D.L."/>
            <person name="Bohlmann J."/>
            <person name="van Vuuren H.J."/>
            <person name="Jones S.J."/>
            <person name="Pretorius I.S."/>
            <person name="Schmidt S.A."/>
            <person name="Borneman A.R."/>
        </authorList>
    </citation>
    <scope>NUCLEOTIDE SEQUENCE [LARGE SCALE GENOMIC DNA]</scope>
    <source>
        <strain evidence="4">cv. Chardonnay</strain>
        <tissue evidence="3">Leaf</tissue>
    </source>
</reference>
<dbReference type="AlphaFoldDB" id="A0A438BXL6"/>
<keyword evidence="2" id="KW-0472">Membrane</keyword>
<keyword evidence="2" id="KW-0812">Transmembrane</keyword>
<feature type="region of interest" description="Disordered" evidence="1">
    <location>
        <begin position="52"/>
        <end position="84"/>
    </location>
</feature>
<dbReference type="InterPro" id="IPR036397">
    <property type="entry name" value="RNaseH_sf"/>
</dbReference>
<feature type="transmembrane region" description="Helical" evidence="2">
    <location>
        <begin position="338"/>
        <end position="361"/>
    </location>
</feature>
<accession>A0A438BXL6</accession>
<dbReference type="InterPro" id="IPR036875">
    <property type="entry name" value="Znf_CCHC_sf"/>
</dbReference>
<gene>
    <name evidence="3" type="primary">AtMg00820_105</name>
    <name evidence="3" type="ORF">CK203_075340</name>
</gene>
<dbReference type="PANTHER" id="PTHR34222">
    <property type="entry name" value="GAG_PRE-INTEGRS DOMAIN-CONTAINING PROTEIN"/>
    <property type="match status" value="1"/>
</dbReference>
<keyword evidence="2" id="KW-1133">Transmembrane helix</keyword>
<protein>
    <submittedName>
        <fullName evidence="3">Putative mitochondrial protein</fullName>
    </submittedName>
</protein>
<proteinExistence type="predicted"/>
<evidence type="ECO:0000256" key="1">
    <source>
        <dbReference type="SAM" id="MobiDB-lite"/>
    </source>
</evidence>
<dbReference type="EMBL" id="QGNW01002597">
    <property type="protein sequence ID" value="RVW15742.1"/>
    <property type="molecule type" value="Genomic_DNA"/>
</dbReference>
<evidence type="ECO:0000313" key="3">
    <source>
        <dbReference type="EMBL" id="RVW15742.1"/>
    </source>
</evidence>
<dbReference type="SUPFAM" id="SSF57756">
    <property type="entry name" value="Retrovirus zinc finger-like domains"/>
    <property type="match status" value="1"/>
</dbReference>
<dbReference type="GO" id="GO:0008270">
    <property type="term" value="F:zinc ion binding"/>
    <property type="evidence" value="ECO:0007669"/>
    <property type="project" value="InterPro"/>
</dbReference>